<gene>
    <name evidence="3" type="ORF">GCM10009759_59270</name>
</gene>
<evidence type="ECO:0000256" key="1">
    <source>
        <dbReference type="SAM" id="MobiDB-lite"/>
    </source>
</evidence>
<protein>
    <recommendedName>
        <fullName evidence="2">RamC N-terminal domain-containing protein</fullName>
    </recommendedName>
</protein>
<comment type="caution">
    <text evidence="3">The sequence shown here is derived from an EMBL/GenBank/DDBJ whole genome shotgun (WGS) entry which is preliminary data.</text>
</comment>
<sequence length="247" mass="25080">MKQMGAGTPLRRAGGPGPVDDGPGVDGTLVEVARAAVTGSRARGGGGDWTVAVEGFCCTVRPPGRGLPEQGWKPHGGAASSVAVEVLSAVAAVIAEDPCAFTFTADREKLHEINSRNSDRGSAGKFLTVHPGDDEQFRRLAGELHLATAGMPGPVILSGRSVLGNDGAYRPVLRAPGGALVEDVRTAVRPGWPTPSRGRDRPPAANRPRPAAARSPSSSASATAGPGCGVPDQRAPSGARGTASRCC</sequence>
<evidence type="ECO:0000259" key="2">
    <source>
        <dbReference type="Pfam" id="PF25816"/>
    </source>
</evidence>
<dbReference type="EMBL" id="BAAANS010000049">
    <property type="protein sequence ID" value="GAA2114763.1"/>
    <property type="molecule type" value="Genomic_DNA"/>
</dbReference>
<name>A0ABP5JG46_9ACTN</name>
<keyword evidence="4" id="KW-1185">Reference proteome</keyword>
<reference evidence="4" key="1">
    <citation type="journal article" date="2019" name="Int. J. Syst. Evol. Microbiol.">
        <title>The Global Catalogue of Microorganisms (GCM) 10K type strain sequencing project: providing services to taxonomists for standard genome sequencing and annotation.</title>
        <authorList>
            <consortium name="The Broad Institute Genomics Platform"/>
            <consortium name="The Broad Institute Genome Sequencing Center for Infectious Disease"/>
            <person name="Wu L."/>
            <person name="Ma J."/>
        </authorList>
    </citation>
    <scope>NUCLEOTIDE SEQUENCE [LARGE SCALE GENOMIC DNA]</scope>
    <source>
        <strain evidence="4">JCM 14559</strain>
    </source>
</reference>
<accession>A0ABP5JG46</accession>
<feature type="domain" description="RamC N-terminal" evidence="2">
    <location>
        <begin position="47"/>
        <end position="160"/>
    </location>
</feature>
<organism evidence="3 4">
    <name type="scientific">Kitasatospora saccharophila</name>
    <dbReference type="NCBI Taxonomy" id="407973"/>
    <lineage>
        <taxon>Bacteria</taxon>
        <taxon>Bacillati</taxon>
        <taxon>Actinomycetota</taxon>
        <taxon>Actinomycetes</taxon>
        <taxon>Kitasatosporales</taxon>
        <taxon>Streptomycetaceae</taxon>
        <taxon>Kitasatospora</taxon>
    </lineage>
</organism>
<dbReference type="Proteomes" id="UP001500897">
    <property type="component" value="Unassembled WGS sequence"/>
</dbReference>
<feature type="region of interest" description="Disordered" evidence="1">
    <location>
        <begin position="186"/>
        <end position="247"/>
    </location>
</feature>
<dbReference type="InterPro" id="IPR057929">
    <property type="entry name" value="RamC_N"/>
</dbReference>
<feature type="compositionally biased region" description="Low complexity" evidence="1">
    <location>
        <begin position="203"/>
        <end position="224"/>
    </location>
</feature>
<evidence type="ECO:0000313" key="3">
    <source>
        <dbReference type="EMBL" id="GAA2114763.1"/>
    </source>
</evidence>
<feature type="region of interest" description="Disordered" evidence="1">
    <location>
        <begin position="1"/>
        <end position="25"/>
    </location>
</feature>
<evidence type="ECO:0000313" key="4">
    <source>
        <dbReference type="Proteomes" id="UP001500897"/>
    </source>
</evidence>
<dbReference type="Pfam" id="PF25816">
    <property type="entry name" value="RamC_N"/>
    <property type="match status" value="1"/>
</dbReference>
<proteinExistence type="predicted"/>